<dbReference type="GO" id="GO:0019295">
    <property type="term" value="P:coenzyme M biosynthetic process"/>
    <property type="evidence" value="ECO:0007669"/>
    <property type="project" value="UniProtKB-KW"/>
</dbReference>
<evidence type="ECO:0000313" key="9">
    <source>
        <dbReference type="EMBL" id="WNY28049.1"/>
    </source>
</evidence>
<dbReference type="RefSeq" id="WP_316559607.1">
    <property type="nucleotide sequence ID" value="NZ_CP131062.1"/>
</dbReference>
<organism evidence="9 10">
    <name type="scientific">Methanimicrococcus stummii</name>
    <dbReference type="NCBI Taxonomy" id="3028294"/>
    <lineage>
        <taxon>Archaea</taxon>
        <taxon>Methanobacteriati</taxon>
        <taxon>Methanobacteriota</taxon>
        <taxon>Stenosarchaea group</taxon>
        <taxon>Methanomicrobia</taxon>
        <taxon>Methanosarcinales</taxon>
        <taxon>Methanosarcinaceae</taxon>
        <taxon>Methanimicrococcus</taxon>
    </lineage>
</organism>
<dbReference type="CDD" id="cd07035">
    <property type="entry name" value="TPP_PYR_POX_like"/>
    <property type="match status" value="1"/>
</dbReference>
<dbReference type="NCBIfam" id="TIGR03845">
    <property type="entry name" value="sulfopyru_alph"/>
    <property type="match status" value="1"/>
</dbReference>
<feature type="domain" description="Thiamine pyrophosphate enzyme TPP-binding" evidence="7">
    <location>
        <begin position="230"/>
        <end position="344"/>
    </location>
</feature>
<feature type="domain" description="Thiamine pyrophosphate enzyme N-terminal TPP-binding" evidence="8">
    <location>
        <begin position="4"/>
        <end position="105"/>
    </location>
</feature>
<dbReference type="PANTHER" id="PTHR42818:SF1">
    <property type="entry name" value="SULFOPYRUVATE DECARBOXYLASE"/>
    <property type="match status" value="1"/>
</dbReference>
<protein>
    <recommendedName>
        <fullName evidence="5">sulfopyruvate decarboxylase</fullName>
        <ecNumber evidence="5">4.1.1.79</ecNumber>
    </recommendedName>
</protein>
<accession>A0AA96V7L0</accession>
<dbReference type="InterPro" id="IPR051818">
    <property type="entry name" value="TPP_dependent_decarboxylase"/>
</dbReference>
<dbReference type="KEGG" id="mees:MmiEs2_02290"/>
<keyword evidence="10" id="KW-1185">Reference proteome</keyword>
<evidence type="ECO:0000256" key="6">
    <source>
        <dbReference type="ARBA" id="ARBA00048551"/>
    </source>
</evidence>
<keyword evidence="1" id="KW-0174">Coenzyme M biosynthesis</keyword>
<dbReference type="AlphaFoldDB" id="A0AA96V7L0"/>
<evidence type="ECO:0000256" key="5">
    <source>
        <dbReference type="ARBA" id="ARBA00038875"/>
    </source>
</evidence>
<dbReference type="SUPFAM" id="SSF52518">
    <property type="entry name" value="Thiamin diphosphate-binding fold (THDP-binding)"/>
    <property type="match status" value="2"/>
</dbReference>
<dbReference type="Gene3D" id="3.40.50.970">
    <property type="match status" value="2"/>
</dbReference>
<evidence type="ECO:0000259" key="8">
    <source>
        <dbReference type="Pfam" id="PF02776"/>
    </source>
</evidence>
<evidence type="ECO:0000313" key="10">
    <source>
        <dbReference type="Proteomes" id="UP001302662"/>
    </source>
</evidence>
<dbReference type="Proteomes" id="UP001302662">
    <property type="component" value="Chromosome"/>
</dbReference>
<name>A0AA96V7L0_9EURY</name>
<dbReference type="PANTHER" id="PTHR42818">
    <property type="entry name" value="SULFOPYRUVATE DECARBOXYLASE SUBUNIT ALPHA"/>
    <property type="match status" value="1"/>
</dbReference>
<evidence type="ECO:0000259" key="7">
    <source>
        <dbReference type="Pfam" id="PF02775"/>
    </source>
</evidence>
<dbReference type="Pfam" id="PF02775">
    <property type="entry name" value="TPP_enzyme_C"/>
    <property type="match status" value="1"/>
</dbReference>
<evidence type="ECO:0000256" key="4">
    <source>
        <dbReference type="ARBA" id="ARBA00023239"/>
    </source>
</evidence>
<dbReference type="GO" id="GO:0050545">
    <property type="term" value="F:sulfopyruvate decarboxylase activity"/>
    <property type="evidence" value="ECO:0007669"/>
    <property type="project" value="UniProtKB-EC"/>
</dbReference>
<dbReference type="InterPro" id="IPR029061">
    <property type="entry name" value="THDP-binding"/>
</dbReference>
<dbReference type="GO" id="GO:0030976">
    <property type="term" value="F:thiamine pyrophosphate binding"/>
    <property type="evidence" value="ECO:0007669"/>
    <property type="project" value="InterPro"/>
</dbReference>
<proteinExistence type="predicted"/>
<dbReference type="InterPro" id="IPR022502">
    <property type="entry name" value="Sulfopyruvate_deCO2ase_alpha"/>
</dbReference>
<sequence length="375" mass="40954">MIEENVIEILKEEGIDLAVSLPCDKNKRFTSLLYDSFKTVDITREEDGVGICAGAYLSGRKPFLSIQSSGLGNMLNALMSLTCVYKIPLPILASWRGGPDETIEAQKPFNQKLPELLDVYNIPYRIFAKSADLKNLSEIIKTAYEKNTPAVALILPSVWESSADLLAKPTEYLPRDCPNKTISFDGFKDLSMKRRDAISAIAENVPKDAVLISNIGIPSKELYAYKDRELNFYMLGSYTQASAIGLGCSLCSRRAVYVIDGDGSLLSSSVLPVIAAENPANLTIFALDNGTFGSTGNQISPAYKTADLAVIAQGAGFSNISRVCTKEALQNIFTERQNDAAFVHVPILPGNSNVSNIPFSAENIKKRFRAALLRF</sequence>
<evidence type="ECO:0000256" key="3">
    <source>
        <dbReference type="ARBA" id="ARBA00023052"/>
    </source>
</evidence>
<dbReference type="InterPro" id="IPR022494">
    <property type="entry name" value="Sulfopyruvate_deCO2ase_bsu"/>
</dbReference>
<comment type="catalytic activity">
    <reaction evidence="6">
        <text>3-sulfopyruvate + H(+) = sulfoacetaldehyde + CO2</text>
        <dbReference type="Rhea" id="RHEA:20948"/>
        <dbReference type="ChEBI" id="CHEBI:15378"/>
        <dbReference type="ChEBI" id="CHEBI:16526"/>
        <dbReference type="ChEBI" id="CHEBI:57940"/>
        <dbReference type="ChEBI" id="CHEBI:58246"/>
        <dbReference type="EC" id="4.1.1.79"/>
    </reaction>
</comment>
<keyword evidence="3" id="KW-0786">Thiamine pyrophosphate</keyword>
<dbReference type="GeneID" id="85196682"/>
<dbReference type="InterPro" id="IPR011766">
    <property type="entry name" value="TPP_enzyme_TPP-bd"/>
</dbReference>
<gene>
    <name evidence="9" type="ORF">MmiEs2_02290</name>
</gene>
<dbReference type="Pfam" id="PF02776">
    <property type="entry name" value="TPP_enzyme_N"/>
    <property type="match status" value="1"/>
</dbReference>
<dbReference type="InterPro" id="IPR012001">
    <property type="entry name" value="Thiamin_PyroP_enz_TPP-bd_dom"/>
</dbReference>
<keyword evidence="2" id="KW-0210">Decarboxylase</keyword>
<dbReference type="NCBIfam" id="TIGR03846">
    <property type="entry name" value="sulfopy_beta"/>
    <property type="match status" value="1"/>
</dbReference>
<dbReference type="EC" id="4.1.1.79" evidence="5"/>
<dbReference type="EMBL" id="CP131062">
    <property type="protein sequence ID" value="WNY28049.1"/>
    <property type="molecule type" value="Genomic_DNA"/>
</dbReference>
<evidence type="ECO:0000256" key="1">
    <source>
        <dbReference type="ARBA" id="ARBA00022545"/>
    </source>
</evidence>
<reference evidence="9 10" key="1">
    <citation type="submission" date="2023-07" db="EMBL/GenBank/DDBJ databases">
        <title>Closed genome sequence of Methanimicrococcus sp. Es2.</title>
        <authorList>
            <person name="Protasov E."/>
            <person name="Platt K."/>
            <person name="Reeh H."/>
            <person name="Poehlein A."/>
            <person name="Daniel R."/>
            <person name="Brune A."/>
        </authorList>
    </citation>
    <scope>NUCLEOTIDE SEQUENCE [LARGE SCALE GENOMIC DNA]</scope>
    <source>
        <strain evidence="9 10">Es2</strain>
    </source>
</reference>
<evidence type="ECO:0000256" key="2">
    <source>
        <dbReference type="ARBA" id="ARBA00022793"/>
    </source>
</evidence>
<keyword evidence="4" id="KW-0456">Lyase</keyword>